<evidence type="ECO:0000259" key="3">
    <source>
        <dbReference type="PROSITE" id="PS50006"/>
    </source>
</evidence>
<dbReference type="EMBL" id="FNHU01000019">
    <property type="protein sequence ID" value="SDN23434.1"/>
    <property type="molecule type" value="Genomic_DNA"/>
</dbReference>
<protein>
    <submittedName>
        <fullName evidence="4">FHA domain-containing protein</fullName>
    </submittedName>
</protein>
<dbReference type="InterPro" id="IPR008984">
    <property type="entry name" value="SMAD_FHA_dom_sf"/>
</dbReference>
<dbReference type="AlphaFoldDB" id="A0A1G9ZQH5"/>
<feature type="compositionally biased region" description="Low complexity" evidence="2">
    <location>
        <begin position="182"/>
        <end position="194"/>
    </location>
</feature>
<dbReference type="OrthoDB" id="5485098at2"/>
<evidence type="ECO:0000313" key="4">
    <source>
        <dbReference type="EMBL" id="SDN23434.1"/>
    </source>
</evidence>
<name>A0A1G9ZQH5_9ACTO</name>
<proteinExistence type="predicted"/>
<feature type="compositionally biased region" description="Low complexity" evidence="2">
    <location>
        <begin position="221"/>
        <end position="240"/>
    </location>
</feature>
<dbReference type="Pfam" id="PF00498">
    <property type="entry name" value="FHA"/>
    <property type="match status" value="1"/>
</dbReference>
<gene>
    <name evidence="4" type="ORF">SAMN04487766_11915</name>
</gene>
<dbReference type="Gene3D" id="2.60.200.20">
    <property type="match status" value="1"/>
</dbReference>
<accession>A0A1G9ZQH5</accession>
<feature type="compositionally biased region" description="Low complexity" evidence="2">
    <location>
        <begin position="163"/>
        <end position="174"/>
    </location>
</feature>
<feature type="compositionally biased region" description="Acidic residues" evidence="2">
    <location>
        <begin position="152"/>
        <end position="162"/>
    </location>
</feature>
<dbReference type="CDD" id="cd00060">
    <property type="entry name" value="FHA"/>
    <property type="match status" value="1"/>
</dbReference>
<dbReference type="PROSITE" id="PS50006">
    <property type="entry name" value="FHA_DOMAIN"/>
    <property type="match status" value="1"/>
</dbReference>
<organism evidence="4 5">
    <name type="scientific">Actinomyces ruminicola</name>
    <dbReference type="NCBI Taxonomy" id="332524"/>
    <lineage>
        <taxon>Bacteria</taxon>
        <taxon>Bacillati</taxon>
        <taxon>Actinomycetota</taxon>
        <taxon>Actinomycetes</taxon>
        <taxon>Actinomycetales</taxon>
        <taxon>Actinomycetaceae</taxon>
        <taxon>Actinomyces</taxon>
    </lineage>
</organism>
<dbReference type="Proteomes" id="UP000199671">
    <property type="component" value="Unassembled WGS sequence"/>
</dbReference>
<feature type="domain" description="FHA" evidence="3">
    <location>
        <begin position="356"/>
        <end position="419"/>
    </location>
</feature>
<evidence type="ECO:0000256" key="2">
    <source>
        <dbReference type="SAM" id="MobiDB-lite"/>
    </source>
</evidence>
<evidence type="ECO:0000256" key="1">
    <source>
        <dbReference type="ARBA" id="ARBA00022553"/>
    </source>
</evidence>
<feature type="region of interest" description="Disordered" evidence="2">
    <location>
        <begin position="274"/>
        <end position="295"/>
    </location>
</feature>
<dbReference type="InterPro" id="IPR000253">
    <property type="entry name" value="FHA_dom"/>
</dbReference>
<dbReference type="SUPFAM" id="SSF49879">
    <property type="entry name" value="SMAD/FHA domain"/>
    <property type="match status" value="1"/>
</dbReference>
<reference evidence="4 5" key="1">
    <citation type="submission" date="2016-10" db="EMBL/GenBank/DDBJ databases">
        <authorList>
            <person name="de Groot N.N."/>
        </authorList>
    </citation>
    <scope>NUCLEOTIDE SEQUENCE [LARGE SCALE GENOMIC DNA]</scope>
    <source>
        <strain evidence="4 5">KPR-7B</strain>
    </source>
</reference>
<sequence>MTDTSVERETLWAEGTWSAAVAPRGVLLLPPEVPEELVAELWRVLRDPEGTLTAILDRLVMGAGGRLSRIPDFALVLLEKSGTHLALRGSLSLRVDGESFDAADVATWMESFLPGESSVVLSAPEQPGAVLRPAVDAVLRAARLQLGAPAADDAEAADEAETETVQAAEAAADAEAADGAETETVQAAEVAAPDAHAEADDEPAAGSGSDVPEETGREQAARSAVASEAAAESDTAEFAAVQSTGSPDLPGDHDGWTVADLPEDLVEELGKMLPEQQESRDEPEPTQGADTEATEAAPTRMALSVICPSGHANPTNYVNCRECGAELTQPARIIACPPLGRVRVSSGGEVVLDRPVLVGREPSPEHVGELNGAVPAVVTVPSEQQVISRNHLLIELDEWSVLARSLSAGNGTVLRRDGISPMRMSSTEPVLLRSGDILDLGDGQSLLLEDLP</sequence>
<feature type="region of interest" description="Disordered" evidence="2">
    <location>
        <begin position="150"/>
        <end position="258"/>
    </location>
</feature>
<keyword evidence="1" id="KW-0597">Phosphoprotein</keyword>
<dbReference type="RefSeq" id="WP_092612758.1">
    <property type="nucleotide sequence ID" value="NZ_FNHU01000019.1"/>
</dbReference>
<evidence type="ECO:0000313" key="5">
    <source>
        <dbReference type="Proteomes" id="UP000199671"/>
    </source>
</evidence>